<protein>
    <recommendedName>
        <fullName evidence="1">Mga helix-turn-helix domain-containing protein</fullName>
    </recommendedName>
</protein>
<evidence type="ECO:0000259" key="1">
    <source>
        <dbReference type="Pfam" id="PF05043"/>
    </source>
</evidence>
<comment type="caution">
    <text evidence="2">The sequence shown here is derived from an EMBL/GenBank/DDBJ whole genome shotgun (WGS) entry which is preliminary data.</text>
</comment>
<accession>A0A133Y3J5</accession>
<sequence>MLEDLKEMEAEFQEEIVIFHVKNGVQLRIGSNYSYSYFFRKYVRQMVTFKLLDGLFNQRFQTVEEAMNALYISRTSVY</sequence>
<dbReference type="Pfam" id="PF05043">
    <property type="entry name" value="Mga"/>
    <property type="match status" value="1"/>
</dbReference>
<organism evidence="2 3">
    <name type="scientific">Aerococcus christensenii</name>
    <dbReference type="NCBI Taxonomy" id="87541"/>
    <lineage>
        <taxon>Bacteria</taxon>
        <taxon>Bacillati</taxon>
        <taxon>Bacillota</taxon>
        <taxon>Bacilli</taxon>
        <taxon>Lactobacillales</taxon>
        <taxon>Aerococcaceae</taxon>
        <taxon>Aerococcus</taxon>
    </lineage>
</organism>
<dbReference type="InterPro" id="IPR007737">
    <property type="entry name" value="Mga_HTH"/>
</dbReference>
<evidence type="ECO:0000313" key="3">
    <source>
        <dbReference type="Proteomes" id="UP000070422"/>
    </source>
</evidence>
<proteinExistence type="predicted"/>
<evidence type="ECO:0000313" key="2">
    <source>
        <dbReference type="EMBL" id="KXB37725.1"/>
    </source>
</evidence>
<dbReference type="PATRIC" id="fig|87541.4.peg.445"/>
<dbReference type="Proteomes" id="UP000070422">
    <property type="component" value="Unassembled WGS sequence"/>
</dbReference>
<name>A0A133Y3J5_9LACT</name>
<reference evidence="2 3" key="1">
    <citation type="submission" date="2016-01" db="EMBL/GenBank/DDBJ databases">
        <authorList>
            <person name="Oliw E.H."/>
        </authorList>
    </citation>
    <scope>NUCLEOTIDE SEQUENCE [LARGE SCALE GENOMIC DNA]</scope>
    <source>
        <strain evidence="2 3">KA00635</strain>
    </source>
</reference>
<feature type="domain" description="Mga helix-turn-helix" evidence="1">
    <location>
        <begin position="33"/>
        <end position="78"/>
    </location>
</feature>
<dbReference type="EMBL" id="LSCQ01000020">
    <property type="protein sequence ID" value="KXB37725.1"/>
    <property type="molecule type" value="Genomic_DNA"/>
</dbReference>
<dbReference type="AlphaFoldDB" id="A0A133Y3J5"/>
<gene>
    <name evidence="2" type="ORF">HMPREF3187_00441</name>
</gene>